<dbReference type="EMBL" id="CP014518">
    <property type="protein sequence ID" value="AMM34136.1"/>
    <property type="molecule type" value="Genomic_DNA"/>
</dbReference>
<proteinExistence type="predicted"/>
<reference evidence="2 3" key="1">
    <citation type="submission" date="2016-02" db="EMBL/GenBank/DDBJ databases">
        <title>Complete genome of Sinomonas atrocyanea KCTC 3377.</title>
        <authorList>
            <person name="Kim K.M."/>
        </authorList>
    </citation>
    <scope>NUCLEOTIDE SEQUENCE [LARGE SCALE GENOMIC DNA]</scope>
    <source>
        <strain evidence="2 3">KCTC 3377</strain>
    </source>
</reference>
<keyword evidence="3" id="KW-1185">Reference proteome</keyword>
<dbReference type="AlphaFoldDB" id="A0A127A4W8"/>
<keyword evidence="1" id="KW-1133">Transmembrane helix</keyword>
<organism evidence="2 3">
    <name type="scientific">Sinomonas atrocyanea</name>
    <dbReference type="NCBI Taxonomy" id="37927"/>
    <lineage>
        <taxon>Bacteria</taxon>
        <taxon>Bacillati</taxon>
        <taxon>Actinomycetota</taxon>
        <taxon>Actinomycetes</taxon>
        <taxon>Micrococcales</taxon>
        <taxon>Micrococcaceae</taxon>
        <taxon>Sinomonas</taxon>
    </lineage>
</organism>
<evidence type="ECO:0000256" key="1">
    <source>
        <dbReference type="SAM" id="Phobius"/>
    </source>
</evidence>
<dbReference type="STRING" id="37927.SA2016_3476"/>
<dbReference type="Proteomes" id="UP000070134">
    <property type="component" value="Chromosome"/>
</dbReference>
<sequence length="381" mass="36448">MRGLGKLVAGGPRGIRRAIGIVVISLLGVALPAGALLAAAGQTAKSAFTIQVSPASQSVVRGTAASFTVTVSSQNGFEGSVALTAGSLPAAATAGFAPSNVSLTSGSTTTSTFTVTTTSSTPAGAASLQVVGTSGKTTASATAGLTVNTPQSGAVSLSSTPASLSLAAGSSGVFDLSLTRTNLTGPVAFTLSGLPSGVAASFAPASTTGSTSALQLTVDAAAKATTATLTIGASGLDATGATRSASASVQLAVVSSPKAFGIAGTIPGGIAPGVTVPVGLSITNPNNQPLSVTNLSVTLTGVTQTSDAVAKGLPCSVADFAVTQYTGPYPQTIPAGGTASLASLGVPSSQWPQIKMLDTAANQDGCKGATLQLAYSGSGGN</sequence>
<keyword evidence="1" id="KW-0472">Membrane</keyword>
<gene>
    <name evidence="2" type="ORF">SA2016_3476</name>
</gene>
<dbReference type="KEGG" id="satk:SA2016_3476"/>
<protein>
    <submittedName>
        <fullName evidence="2">Uncharacterized protein</fullName>
    </submittedName>
</protein>
<accession>A0A127A4W8</accession>
<dbReference type="PATRIC" id="fig|37927.3.peg.3567"/>
<keyword evidence="1" id="KW-0812">Transmembrane</keyword>
<name>A0A127A4W8_9MICC</name>
<dbReference type="RefSeq" id="WP_229710751.1">
    <property type="nucleotide sequence ID" value="NZ_BJMO01000038.1"/>
</dbReference>
<evidence type="ECO:0000313" key="3">
    <source>
        <dbReference type="Proteomes" id="UP000070134"/>
    </source>
</evidence>
<feature type="transmembrane region" description="Helical" evidence="1">
    <location>
        <begin position="21"/>
        <end position="41"/>
    </location>
</feature>
<evidence type="ECO:0000313" key="2">
    <source>
        <dbReference type="EMBL" id="AMM34136.1"/>
    </source>
</evidence>